<accession>A0A8S5MCC4</accession>
<feature type="transmembrane region" description="Helical" evidence="1">
    <location>
        <begin position="53"/>
        <end position="74"/>
    </location>
</feature>
<dbReference type="SUPFAM" id="SSF58104">
    <property type="entry name" value="Methyl-accepting chemotaxis protein (MCP) signaling domain"/>
    <property type="match status" value="1"/>
</dbReference>
<sequence>MEEKKKEEPLKGEIAKLIKQRTYLWCAIIIIGLFVINQFALMHCSNKVLADQFTFASTISSIILSVIAIIMSVVSSDSINSLLHKFRDLHDEIKDVPGTIDSSIAEMNKASGKFEEINETLKDLPQKIDDSTTVMTEVSKHVNDTMECLSELITKILDKTNNLDSIQEDMKALKEGFTKNATNETEQVNRSQLTSEQVEKIVKTGSPYGTLLLYAVKLAKDENKLLSLHELASAIAKENLNDYLYAYYVAMSAVGLITGRQIDSEYVFIIKEYNENLKSVKEILLERMENNSDIIEKFESIDKLMADALDIPTDEE</sequence>
<keyword evidence="1" id="KW-0472">Membrane</keyword>
<evidence type="ECO:0000313" key="2">
    <source>
        <dbReference type="EMBL" id="DAD79876.1"/>
    </source>
</evidence>
<keyword evidence="1" id="KW-0812">Transmembrane</keyword>
<dbReference type="Gene3D" id="1.20.5.170">
    <property type="match status" value="1"/>
</dbReference>
<name>A0A8S5MCC4_9CAUD</name>
<reference evidence="2" key="1">
    <citation type="journal article" date="2021" name="Proc. Natl. Acad. Sci. U.S.A.">
        <title>A Catalog of Tens of Thousands of Viruses from Human Metagenomes Reveals Hidden Associations with Chronic Diseases.</title>
        <authorList>
            <person name="Tisza M.J."/>
            <person name="Buck C.B."/>
        </authorList>
    </citation>
    <scope>NUCLEOTIDE SEQUENCE</scope>
    <source>
        <strain evidence="2">CthrG7</strain>
    </source>
</reference>
<feature type="transmembrane region" description="Helical" evidence="1">
    <location>
        <begin position="21"/>
        <end position="41"/>
    </location>
</feature>
<keyword evidence="1" id="KW-1133">Transmembrane helix</keyword>
<evidence type="ECO:0000256" key="1">
    <source>
        <dbReference type="SAM" id="Phobius"/>
    </source>
</evidence>
<proteinExistence type="predicted"/>
<protein>
    <submittedName>
        <fullName evidence="2">Uncharacterized protein</fullName>
    </submittedName>
</protein>
<organism evidence="2">
    <name type="scientific">Siphoviridae sp. cthrG7</name>
    <dbReference type="NCBI Taxonomy" id="2826428"/>
    <lineage>
        <taxon>Viruses</taxon>
        <taxon>Duplodnaviria</taxon>
        <taxon>Heunggongvirae</taxon>
        <taxon>Uroviricota</taxon>
        <taxon>Caudoviricetes</taxon>
    </lineage>
</organism>
<dbReference type="EMBL" id="BK014874">
    <property type="protein sequence ID" value="DAD79876.1"/>
    <property type="molecule type" value="Genomic_DNA"/>
</dbReference>